<dbReference type="GO" id="GO:0005829">
    <property type="term" value="C:cytosol"/>
    <property type="evidence" value="ECO:0007669"/>
    <property type="project" value="TreeGrafter"/>
</dbReference>
<keyword evidence="3" id="KW-0203">Cytokinin biosynthesis</keyword>
<evidence type="ECO:0000256" key="5">
    <source>
        <dbReference type="ARBA" id="ARBA00049153"/>
    </source>
</evidence>
<protein>
    <recommendedName>
        <fullName evidence="2">cytokinin riboside 5'-monophosphate phosphoribohydrolase</fullName>
        <ecNumber evidence="2">3.2.2.n1</ecNumber>
    </recommendedName>
</protein>
<dbReference type="GO" id="GO:0016799">
    <property type="term" value="F:hydrolase activity, hydrolyzing N-glycosyl compounds"/>
    <property type="evidence" value="ECO:0007669"/>
    <property type="project" value="TreeGrafter"/>
</dbReference>
<dbReference type="SUPFAM" id="SSF102405">
    <property type="entry name" value="MCP/YpsA-like"/>
    <property type="match status" value="1"/>
</dbReference>
<evidence type="ECO:0000256" key="2">
    <source>
        <dbReference type="ARBA" id="ARBA00012205"/>
    </source>
</evidence>
<dbReference type="EMBL" id="AMZH03006202">
    <property type="protein sequence ID" value="RRT64416.1"/>
    <property type="molecule type" value="Genomic_DNA"/>
</dbReference>
<organism evidence="6 7">
    <name type="scientific">Ensete ventricosum</name>
    <name type="common">Abyssinian banana</name>
    <name type="synonym">Musa ensete</name>
    <dbReference type="NCBI Taxonomy" id="4639"/>
    <lineage>
        <taxon>Eukaryota</taxon>
        <taxon>Viridiplantae</taxon>
        <taxon>Streptophyta</taxon>
        <taxon>Embryophyta</taxon>
        <taxon>Tracheophyta</taxon>
        <taxon>Spermatophyta</taxon>
        <taxon>Magnoliopsida</taxon>
        <taxon>Liliopsida</taxon>
        <taxon>Zingiberales</taxon>
        <taxon>Musaceae</taxon>
        <taxon>Ensete</taxon>
    </lineage>
</organism>
<proteinExistence type="inferred from homology"/>
<evidence type="ECO:0000313" key="6">
    <source>
        <dbReference type="EMBL" id="RRT64416.1"/>
    </source>
</evidence>
<evidence type="ECO:0000313" key="7">
    <source>
        <dbReference type="Proteomes" id="UP000287651"/>
    </source>
</evidence>
<dbReference type="Gene3D" id="3.40.50.450">
    <property type="match status" value="2"/>
</dbReference>
<dbReference type="EC" id="3.2.2.n1" evidence="2"/>
<comment type="catalytic activity">
    <reaction evidence="4">
        <text>N(6)-(dimethylallyl)adenosine 5'-phosphate + H2O = N(6)-dimethylallyladenine + D-ribose 5-phosphate</text>
        <dbReference type="Rhea" id="RHEA:48560"/>
        <dbReference type="ChEBI" id="CHEBI:15377"/>
        <dbReference type="ChEBI" id="CHEBI:17660"/>
        <dbReference type="ChEBI" id="CHEBI:57526"/>
        <dbReference type="ChEBI" id="CHEBI:78346"/>
        <dbReference type="EC" id="3.2.2.n1"/>
    </reaction>
</comment>
<gene>
    <name evidence="6" type="ORF">B296_00014305</name>
</gene>
<comment type="catalytic activity">
    <reaction evidence="5">
        <text>9-ribosyl-trans-zeatin 5'-phosphate + H2O = trans-zeatin + D-ribose 5-phosphate</text>
        <dbReference type="Rhea" id="RHEA:48564"/>
        <dbReference type="ChEBI" id="CHEBI:15377"/>
        <dbReference type="ChEBI" id="CHEBI:16522"/>
        <dbReference type="ChEBI" id="CHEBI:78346"/>
        <dbReference type="ChEBI" id="CHEBI:87947"/>
        <dbReference type="EC" id="3.2.2.n1"/>
    </reaction>
</comment>
<evidence type="ECO:0000256" key="4">
    <source>
        <dbReference type="ARBA" id="ARBA00047718"/>
    </source>
</evidence>
<dbReference type="PANTHER" id="PTHR31223">
    <property type="entry name" value="LOG FAMILY PROTEIN YJL055W"/>
    <property type="match status" value="1"/>
</dbReference>
<dbReference type="PANTHER" id="PTHR31223:SF14">
    <property type="entry name" value="CYTOKININ RIBOSIDE 5'-MONOPHOSPHATE PHOSPHORIBOHYDROLASE LOG5"/>
    <property type="match status" value="1"/>
</dbReference>
<sequence length="202" mass="22724">MEENKVGRPSRFRRVCVFCGSSPGKRNCYQDAAVELGEELVSNSIPGAPFLILDHWRNNWRARFTACICATGGYGTLEELLEVITWAQLGIHSKPVGLLNVDGYYNSLLAFIDKAVDDGFIQPIQRRLVVSASNAGDLVQKLEVTAALLFTYLPYWPPSLSLYAIDSTPNTDWSCRNTSQCRTTWLRRFAGRWSRCLHEPCS</sequence>
<evidence type="ECO:0000256" key="1">
    <source>
        <dbReference type="ARBA" id="ARBA00006763"/>
    </source>
</evidence>
<reference evidence="6 7" key="1">
    <citation type="journal article" date="2014" name="Agronomy (Basel)">
        <title>A Draft Genome Sequence for Ensete ventricosum, the Drought-Tolerant Tree Against Hunger.</title>
        <authorList>
            <person name="Harrison J."/>
            <person name="Moore K.A."/>
            <person name="Paszkiewicz K."/>
            <person name="Jones T."/>
            <person name="Grant M."/>
            <person name="Ambacheew D."/>
            <person name="Muzemil S."/>
            <person name="Studholme D.J."/>
        </authorList>
    </citation>
    <scope>NUCLEOTIDE SEQUENCE [LARGE SCALE GENOMIC DNA]</scope>
</reference>
<comment type="caution">
    <text evidence="6">The sequence shown here is derived from an EMBL/GenBank/DDBJ whole genome shotgun (WGS) entry which is preliminary data.</text>
</comment>
<dbReference type="AlphaFoldDB" id="A0A426ZKA1"/>
<dbReference type="InterPro" id="IPR031100">
    <property type="entry name" value="LOG_fam"/>
</dbReference>
<evidence type="ECO:0000256" key="3">
    <source>
        <dbReference type="ARBA" id="ARBA00022712"/>
    </source>
</evidence>
<dbReference type="Pfam" id="PF03641">
    <property type="entry name" value="Lysine_decarbox"/>
    <property type="match status" value="1"/>
</dbReference>
<comment type="similarity">
    <text evidence="1">Belongs to the LOG family.</text>
</comment>
<accession>A0A426ZKA1</accession>
<dbReference type="GO" id="GO:0005634">
    <property type="term" value="C:nucleus"/>
    <property type="evidence" value="ECO:0007669"/>
    <property type="project" value="TreeGrafter"/>
</dbReference>
<name>A0A426ZKA1_ENSVE</name>
<dbReference type="Proteomes" id="UP000287651">
    <property type="component" value="Unassembled WGS sequence"/>
</dbReference>
<dbReference type="GO" id="GO:0009691">
    <property type="term" value="P:cytokinin biosynthetic process"/>
    <property type="evidence" value="ECO:0007669"/>
    <property type="project" value="UniProtKB-KW"/>
</dbReference>